<evidence type="ECO:0008006" key="4">
    <source>
        <dbReference type="Google" id="ProtNLM"/>
    </source>
</evidence>
<protein>
    <recommendedName>
        <fullName evidence="4">DUF2721 domain-containing protein</fullName>
    </recommendedName>
</protein>
<gene>
    <name evidence="2" type="ORF">SAMN06295920_11426</name>
</gene>
<keyword evidence="1" id="KW-0472">Membrane</keyword>
<proteinExistence type="predicted"/>
<feature type="transmembrane region" description="Helical" evidence="1">
    <location>
        <begin position="82"/>
        <end position="106"/>
    </location>
</feature>
<organism evidence="2 3">
    <name type="scientific">Rhizorhabdus histidinilytica</name>
    <dbReference type="NCBI Taxonomy" id="439228"/>
    <lineage>
        <taxon>Bacteria</taxon>
        <taxon>Pseudomonadati</taxon>
        <taxon>Pseudomonadota</taxon>
        <taxon>Alphaproteobacteria</taxon>
        <taxon>Sphingomonadales</taxon>
        <taxon>Sphingomonadaceae</taxon>
        <taxon>Rhizorhabdus</taxon>
    </lineage>
</organism>
<sequence length="153" mass="17040">MPMGDSFALNDIAHTIQLAMAPCFLLTAIGAMLNMLTGRLARVIDRSRWIEQNFTAKNDPAHPYQVQQLRWIDERMRHANGALILCTISAVLICIVIAGLFTAVLFDLALAQPIAIIFVLAMLLLIAGLGLFLYEVRIAVHATRIQDELLERE</sequence>
<feature type="transmembrane region" description="Helical" evidence="1">
    <location>
        <begin position="12"/>
        <end position="36"/>
    </location>
</feature>
<dbReference type="Pfam" id="PF11026">
    <property type="entry name" value="DUF2721"/>
    <property type="match status" value="1"/>
</dbReference>
<dbReference type="EMBL" id="FUYM01000014">
    <property type="protein sequence ID" value="SKC06852.1"/>
    <property type="molecule type" value="Genomic_DNA"/>
</dbReference>
<accession>A0A1T5GEQ9</accession>
<evidence type="ECO:0000313" key="2">
    <source>
        <dbReference type="EMBL" id="SKC06852.1"/>
    </source>
</evidence>
<dbReference type="Proteomes" id="UP000189818">
    <property type="component" value="Unassembled WGS sequence"/>
</dbReference>
<reference evidence="3" key="1">
    <citation type="submission" date="2017-02" db="EMBL/GenBank/DDBJ databases">
        <authorList>
            <person name="Varghese N."/>
            <person name="Submissions S."/>
        </authorList>
    </citation>
    <scope>NUCLEOTIDE SEQUENCE [LARGE SCALE GENOMIC DNA]</scope>
    <source>
        <strain evidence="3">UM2</strain>
    </source>
</reference>
<evidence type="ECO:0000313" key="3">
    <source>
        <dbReference type="Proteomes" id="UP000189818"/>
    </source>
</evidence>
<dbReference type="InterPro" id="IPR021279">
    <property type="entry name" value="DUF2721"/>
</dbReference>
<dbReference type="STRING" id="439228.SAMN06295920_11426"/>
<dbReference type="AlphaFoldDB" id="A0A1T5GEQ9"/>
<keyword evidence="3" id="KW-1185">Reference proteome</keyword>
<keyword evidence="1" id="KW-0812">Transmembrane</keyword>
<feature type="transmembrane region" description="Helical" evidence="1">
    <location>
        <begin position="112"/>
        <end position="134"/>
    </location>
</feature>
<keyword evidence="1" id="KW-1133">Transmembrane helix</keyword>
<evidence type="ECO:0000256" key="1">
    <source>
        <dbReference type="SAM" id="Phobius"/>
    </source>
</evidence>
<name>A0A1T5GEQ9_9SPHN</name>